<protein>
    <submittedName>
        <fullName evidence="1">Uncharacterized protein</fullName>
    </submittedName>
</protein>
<feature type="non-terminal residue" evidence="1">
    <location>
        <position position="64"/>
    </location>
</feature>
<dbReference type="Proteomes" id="UP000013569">
    <property type="component" value="Unassembled WGS sequence"/>
</dbReference>
<sequence length="64" mass="7205">MQRRVPKSGQIMVAGQRLRVSPTYAGTIVTIIVDDHHLRVLDGARELSLHARTTTKTIRNFNAH</sequence>
<evidence type="ECO:0000313" key="2">
    <source>
        <dbReference type="Proteomes" id="UP000013569"/>
    </source>
</evidence>
<comment type="caution">
    <text evidence="1">The sequence shown here is derived from an EMBL/GenBank/DDBJ whole genome shotgun (WGS) entry which is preliminary data.</text>
</comment>
<evidence type="ECO:0000313" key="1">
    <source>
        <dbReference type="EMBL" id="EON30278.1"/>
    </source>
</evidence>
<proteinExistence type="predicted"/>
<name>R7Y2L8_9ACTN</name>
<accession>R7Y2L8</accession>
<gene>
    <name evidence="1" type="ORF">GTC6_23426</name>
</gene>
<reference evidence="1 2" key="1">
    <citation type="journal article" date="2013" name="Genome Announc.">
        <title>Draft Genome Sequence of a Benzothiophene-Desulfurizing Bacterium, Gordona terrae Strain C-6.</title>
        <authorList>
            <person name="Wang W."/>
            <person name="Ma T."/>
            <person name="Ren Y."/>
            <person name="Li G."/>
        </authorList>
    </citation>
    <scope>NUCLEOTIDE SEQUENCE [LARGE SCALE GENOMIC DNA]</scope>
    <source>
        <strain evidence="1 2">C-6</strain>
    </source>
</reference>
<dbReference type="EMBL" id="AQPW01000124">
    <property type="protein sequence ID" value="EON30278.1"/>
    <property type="molecule type" value="Genomic_DNA"/>
</dbReference>
<dbReference type="AlphaFoldDB" id="R7Y2L8"/>
<organism evidence="1 2">
    <name type="scientific">Gordonia terrae C-6</name>
    <dbReference type="NCBI Taxonomy" id="1316928"/>
    <lineage>
        <taxon>Bacteria</taxon>
        <taxon>Bacillati</taxon>
        <taxon>Actinomycetota</taxon>
        <taxon>Actinomycetes</taxon>
        <taxon>Mycobacteriales</taxon>
        <taxon>Gordoniaceae</taxon>
        <taxon>Gordonia</taxon>
    </lineage>
</organism>